<dbReference type="EMBL" id="MU806965">
    <property type="protein sequence ID" value="KAJ3832418.1"/>
    <property type="molecule type" value="Genomic_DNA"/>
</dbReference>
<gene>
    <name evidence="1" type="ORF">F5878DRAFT_666592</name>
</gene>
<dbReference type="Proteomes" id="UP001163846">
    <property type="component" value="Unassembled WGS sequence"/>
</dbReference>
<accession>A0AA38NXF3</accession>
<name>A0AA38NXF3_9AGAR</name>
<protein>
    <submittedName>
        <fullName evidence="1">Uncharacterized protein</fullName>
    </submittedName>
</protein>
<dbReference type="AlphaFoldDB" id="A0AA38NXF3"/>
<evidence type="ECO:0000313" key="2">
    <source>
        <dbReference type="Proteomes" id="UP001163846"/>
    </source>
</evidence>
<reference evidence="1" key="1">
    <citation type="submission" date="2022-08" db="EMBL/GenBank/DDBJ databases">
        <authorList>
            <consortium name="DOE Joint Genome Institute"/>
            <person name="Min B."/>
            <person name="Riley R."/>
            <person name="Sierra-Patev S."/>
            <person name="Naranjo-Ortiz M."/>
            <person name="Looney B."/>
            <person name="Konkel Z."/>
            <person name="Slot J.C."/>
            <person name="Sakamoto Y."/>
            <person name="Steenwyk J.L."/>
            <person name="Rokas A."/>
            <person name="Carro J."/>
            <person name="Camarero S."/>
            <person name="Ferreira P."/>
            <person name="Molpeceres G."/>
            <person name="Ruiz-Duenas F.J."/>
            <person name="Serrano A."/>
            <person name="Henrissat B."/>
            <person name="Drula E."/>
            <person name="Hughes K.W."/>
            <person name="Mata J.L."/>
            <person name="Ishikawa N.K."/>
            <person name="Vargas-Isla R."/>
            <person name="Ushijima S."/>
            <person name="Smith C.A."/>
            <person name="Ahrendt S."/>
            <person name="Andreopoulos W."/>
            <person name="He G."/>
            <person name="Labutti K."/>
            <person name="Lipzen A."/>
            <person name="Ng V."/>
            <person name="Sandor L."/>
            <person name="Barry K."/>
            <person name="Martinez A.T."/>
            <person name="Xiao Y."/>
            <person name="Gibbons J.G."/>
            <person name="Terashima K."/>
            <person name="Hibbett D.S."/>
            <person name="Grigoriev I.V."/>
        </authorList>
    </citation>
    <scope>NUCLEOTIDE SEQUENCE</scope>
    <source>
        <strain evidence="1">TFB9207</strain>
    </source>
</reference>
<organism evidence="1 2">
    <name type="scientific">Lentinula raphanica</name>
    <dbReference type="NCBI Taxonomy" id="153919"/>
    <lineage>
        <taxon>Eukaryota</taxon>
        <taxon>Fungi</taxon>
        <taxon>Dikarya</taxon>
        <taxon>Basidiomycota</taxon>
        <taxon>Agaricomycotina</taxon>
        <taxon>Agaricomycetes</taxon>
        <taxon>Agaricomycetidae</taxon>
        <taxon>Agaricales</taxon>
        <taxon>Marasmiineae</taxon>
        <taxon>Omphalotaceae</taxon>
        <taxon>Lentinula</taxon>
    </lineage>
</organism>
<evidence type="ECO:0000313" key="1">
    <source>
        <dbReference type="EMBL" id="KAJ3832418.1"/>
    </source>
</evidence>
<comment type="caution">
    <text evidence="1">The sequence shown here is derived from an EMBL/GenBank/DDBJ whole genome shotgun (WGS) entry which is preliminary data.</text>
</comment>
<proteinExistence type="predicted"/>
<sequence>MSTFNSPLEATLEQLFATLIQMVIRRDNENRGQQVRRLNLEEIKVLEYFAHIPWNEHEPDETEMDRRAWWEATTYAAKLQQTRINLREASEDGEARDREQVTIGGFVPFEFFLPTKSFWMGPYAEKWSLQVVRPSPTNQLHWNNPFDFSDSINYSTLMETIPETIHRVPFTPSDRRNRFFSRRPLDSRIRRDFSVRFLYEETDCVLLGDEERPVLFYHTIFRRDIDFTLDELEYESHIASIRRRKSGPRSTRYTFDWNHNIVESKIHHRFYQHWLDEERRKWVVRERGSGKFVRGRRNAIEQEAFKLWMSRQEDIHPAWQGSLNEFQARIDEETDNEWQMDNKDRIRHAYEYWPSLMRGA</sequence>
<keyword evidence="2" id="KW-1185">Reference proteome</keyword>